<accession>A0ABD0KMZ5</accession>
<comment type="caution">
    <text evidence="1">The sequence shown here is derived from an EMBL/GenBank/DDBJ whole genome shotgun (WGS) entry which is preliminary data.</text>
</comment>
<gene>
    <name evidence="1" type="ORF">BaRGS_00020078</name>
</gene>
<proteinExistence type="predicted"/>
<sequence length="69" mass="7944">MCNEVQLATFDGLHKMYAKELSLKKQIAQNIAHSSSRELLTFYSVAWLHEPYINSQLPLESLLLETGHR</sequence>
<dbReference type="Proteomes" id="UP001519460">
    <property type="component" value="Unassembled WGS sequence"/>
</dbReference>
<evidence type="ECO:0000313" key="1">
    <source>
        <dbReference type="EMBL" id="KAK7488625.1"/>
    </source>
</evidence>
<protein>
    <submittedName>
        <fullName evidence="1">Uncharacterized protein</fullName>
    </submittedName>
</protein>
<reference evidence="1 2" key="1">
    <citation type="journal article" date="2023" name="Sci. Data">
        <title>Genome assembly of the Korean intertidal mud-creeper Batillaria attramentaria.</title>
        <authorList>
            <person name="Patra A.K."/>
            <person name="Ho P.T."/>
            <person name="Jun S."/>
            <person name="Lee S.J."/>
            <person name="Kim Y."/>
            <person name="Won Y.J."/>
        </authorList>
    </citation>
    <scope>NUCLEOTIDE SEQUENCE [LARGE SCALE GENOMIC DNA]</scope>
    <source>
        <strain evidence="1">Wonlab-2016</strain>
    </source>
</reference>
<organism evidence="1 2">
    <name type="scientific">Batillaria attramentaria</name>
    <dbReference type="NCBI Taxonomy" id="370345"/>
    <lineage>
        <taxon>Eukaryota</taxon>
        <taxon>Metazoa</taxon>
        <taxon>Spiralia</taxon>
        <taxon>Lophotrochozoa</taxon>
        <taxon>Mollusca</taxon>
        <taxon>Gastropoda</taxon>
        <taxon>Caenogastropoda</taxon>
        <taxon>Sorbeoconcha</taxon>
        <taxon>Cerithioidea</taxon>
        <taxon>Batillariidae</taxon>
        <taxon>Batillaria</taxon>
    </lineage>
</organism>
<dbReference type="AlphaFoldDB" id="A0ABD0KMZ5"/>
<dbReference type="EMBL" id="JACVVK020000148">
    <property type="protein sequence ID" value="KAK7488625.1"/>
    <property type="molecule type" value="Genomic_DNA"/>
</dbReference>
<keyword evidence="2" id="KW-1185">Reference proteome</keyword>
<dbReference type="InterPro" id="IPR023250">
    <property type="entry name" value="Cyclin-dep_Kinase_2_interact"/>
</dbReference>
<name>A0ABD0KMZ5_9CAEN</name>
<evidence type="ECO:0000313" key="2">
    <source>
        <dbReference type="Proteomes" id="UP001519460"/>
    </source>
</evidence>
<dbReference type="PRINTS" id="PR02040">
    <property type="entry name" value="CDK2IP"/>
</dbReference>